<gene>
    <name evidence="1" type="ORF">G3I59_14235</name>
</gene>
<sequence length="171" mass="18176">MRHTDSRPARPGAGLPGTVAAATAAFGHPIALPAATEPGTEIRVQIRSGDHGPEAITCTLPASRLTVITERGDLRPLDLAEAAAEALFATWHFDPAHDGSQEQWLRGRQRDAHHYATTAARSLPVDGQDRPGVCREHDGHAAWSGTLDALRISIAGPADILTAISLRLHTQ</sequence>
<reference evidence="1 2" key="1">
    <citation type="submission" date="2020-01" db="EMBL/GenBank/DDBJ databases">
        <title>Insect and environment-associated Actinomycetes.</title>
        <authorList>
            <person name="Currrie C."/>
            <person name="Chevrette M."/>
            <person name="Carlson C."/>
            <person name="Stubbendieck R."/>
            <person name="Wendt-Pienkowski E."/>
        </authorList>
    </citation>
    <scope>NUCLEOTIDE SEQUENCE [LARGE SCALE GENOMIC DNA]</scope>
    <source>
        <strain evidence="1 2">SID8386</strain>
    </source>
</reference>
<name>A0ABX0BNY6_9PSEU</name>
<dbReference type="Proteomes" id="UP000470404">
    <property type="component" value="Unassembled WGS sequence"/>
</dbReference>
<evidence type="ECO:0000313" key="2">
    <source>
        <dbReference type="Proteomes" id="UP000470404"/>
    </source>
</evidence>
<keyword evidence="2" id="KW-1185">Reference proteome</keyword>
<protein>
    <submittedName>
        <fullName evidence="1">Uncharacterized protein</fullName>
    </submittedName>
</protein>
<dbReference type="EMBL" id="JAAGNC010000075">
    <property type="protein sequence ID" value="NEC56709.1"/>
    <property type="molecule type" value="Genomic_DNA"/>
</dbReference>
<proteinExistence type="predicted"/>
<dbReference type="RefSeq" id="WP_067594549.1">
    <property type="nucleotide sequence ID" value="NZ_JAAGNC010000075.1"/>
</dbReference>
<evidence type="ECO:0000313" key="1">
    <source>
        <dbReference type="EMBL" id="NEC56709.1"/>
    </source>
</evidence>
<accession>A0ABX0BNY6</accession>
<organism evidence="1 2">
    <name type="scientific">Amycolatopsis rubida</name>
    <dbReference type="NCBI Taxonomy" id="112413"/>
    <lineage>
        <taxon>Bacteria</taxon>
        <taxon>Bacillati</taxon>
        <taxon>Actinomycetota</taxon>
        <taxon>Actinomycetes</taxon>
        <taxon>Pseudonocardiales</taxon>
        <taxon>Pseudonocardiaceae</taxon>
        <taxon>Amycolatopsis</taxon>
    </lineage>
</organism>
<comment type="caution">
    <text evidence="1">The sequence shown here is derived from an EMBL/GenBank/DDBJ whole genome shotgun (WGS) entry which is preliminary data.</text>
</comment>